<feature type="region of interest" description="Disordered" evidence="1">
    <location>
        <begin position="94"/>
        <end position="120"/>
    </location>
</feature>
<dbReference type="EMBL" id="CP021660">
    <property type="protein sequence ID" value="AWK15566.1"/>
    <property type="molecule type" value="Genomic_DNA"/>
</dbReference>
<protein>
    <submittedName>
        <fullName evidence="2">Uncharacterized protein</fullName>
    </submittedName>
</protein>
<evidence type="ECO:0000313" key="3">
    <source>
        <dbReference type="Proteomes" id="UP000261875"/>
    </source>
</evidence>
<keyword evidence="2" id="KW-0614">Plasmid</keyword>
<name>A0A2U8I8P7_9GAMM</name>
<keyword evidence="3" id="KW-1185">Reference proteome</keyword>
<dbReference type="SUPFAM" id="SSF159501">
    <property type="entry name" value="EreA/ChaN-like"/>
    <property type="match status" value="1"/>
</dbReference>
<dbReference type="AlphaFoldDB" id="A0A2U8I8P7"/>
<reference evidence="2 3" key="1">
    <citation type="submission" date="2017-05" db="EMBL/GenBank/DDBJ databases">
        <title>Genome sequence of Candidatus Fukatsuia symbiotica and Candidatus Hamiltonella defensa from Acyrthosiphon pisum strain 5D.</title>
        <authorList>
            <person name="Patel V.A."/>
            <person name="Chevignon G."/>
            <person name="Russell J.A."/>
            <person name="Oliver K.M."/>
        </authorList>
    </citation>
    <scope>NUCLEOTIDE SEQUENCE [LARGE SCALE GENOMIC DNA]</scope>
    <source>
        <strain evidence="2 3">5D</strain>
        <plasmid evidence="3">p5d_fsymbiotica-1</plasmid>
    </source>
</reference>
<dbReference type="Proteomes" id="UP000261875">
    <property type="component" value="Plasmid p5D_Fsymbiotica-1"/>
</dbReference>
<sequence length="322" mass="36113">MKIIALMPEDPPDNTLQRVLSDQSIVTKLNDLSAQLPSDEKFIALYSHPRLLSQKLKNGFLPGIALRLGLPALEVSRYRLSLLDDLPYRSQNQAQPWAKTRTHLRGPADQPHFGPQSVSSFHSVEETRPRYAYEIAVINPHDTNALWAAGKWLKEDLERRYLIGMDGEHFNLYSPNGHPADVPQEALQAFRTALTSIPNKSIRLLFVGEKLRLPPTTEFSAATAQWNGQSLDGIRERISDFINKNLTGLRVENIQVVLGQIIVITDLDANNQPLPVRTEVTVDYLAPLRSAASNMHVEPLLQQYHTIIPTGLRGVMPNTVTQ</sequence>
<evidence type="ECO:0000256" key="1">
    <source>
        <dbReference type="SAM" id="MobiDB-lite"/>
    </source>
</evidence>
<gene>
    <name evidence="2" type="ORF">CCS41_14175</name>
</gene>
<organism evidence="2 3">
    <name type="scientific">Candidatus Fukatsuia symbiotica</name>
    <dbReference type="NCBI Taxonomy" id="1878942"/>
    <lineage>
        <taxon>Bacteria</taxon>
        <taxon>Pseudomonadati</taxon>
        <taxon>Pseudomonadota</taxon>
        <taxon>Gammaproteobacteria</taxon>
        <taxon>Enterobacterales</taxon>
        <taxon>Yersiniaceae</taxon>
        <taxon>Candidatus Fukatsuia</taxon>
    </lineage>
</organism>
<evidence type="ECO:0000313" key="2">
    <source>
        <dbReference type="EMBL" id="AWK15566.1"/>
    </source>
</evidence>
<proteinExistence type="predicted"/>
<accession>A0A2U8I8P7</accession>
<geneLocation type="plasmid" evidence="3">
    <name>p5d_fsymbiotica-1</name>
</geneLocation>
<dbReference type="Gene3D" id="3.40.50.11550">
    <property type="match status" value="1"/>
</dbReference>
<dbReference type="KEGG" id="fsm:CCS41_14175"/>